<organism evidence="3 4">
    <name type="scientific">Pseudohoeflea coraliihabitans</name>
    <dbReference type="NCBI Taxonomy" id="2860393"/>
    <lineage>
        <taxon>Bacteria</taxon>
        <taxon>Pseudomonadati</taxon>
        <taxon>Pseudomonadota</taxon>
        <taxon>Alphaproteobacteria</taxon>
        <taxon>Hyphomicrobiales</taxon>
        <taxon>Rhizobiaceae</taxon>
        <taxon>Pseudohoeflea</taxon>
    </lineage>
</organism>
<dbReference type="InterPro" id="IPR011146">
    <property type="entry name" value="HIT-like"/>
</dbReference>
<evidence type="ECO:0000313" key="4">
    <source>
        <dbReference type="Proteomes" id="UP001430804"/>
    </source>
</evidence>
<comment type="caution">
    <text evidence="1">Lacks conserved residue(s) required for the propagation of feature annotation.</text>
</comment>
<dbReference type="Proteomes" id="UP001430804">
    <property type="component" value="Unassembled WGS sequence"/>
</dbReference>
<dbReference type="EMBL" id="JAHWQX010000002">
    <property type="protein sequence ID" value="MBW3097764.1"/>
    <property type="molecule type" value="Genomic_DNA"/>
</dbReference>
<sequence>MVKFSLDPQLAADSQAISRLGLCELRLVNDSRWPWILLVPQRPAIVELFDLTPLDQTLLTFETAMAAEALKAASGAAKVNIAAIGNVVSQFHLHLVARNVDDENWPKPIWGHGSAVAWETGPRQAFVQRLLEAL</sequence>
<keyword evidence="4" id="KW-1185">Reference proteome</keyword>
<dbReference type="RefSeq" id="WP_219201639.1">
    <property type="nucleotide sequence ID" value="NZ_JAHWQX010000002.1"/>
</dbReference>
<name>A0ABS6WP74_9HYPH</name>
<proteinExistence type="predicted"/>
<protein>
    <submittedName>
        <fullName evidence="3">HIT domain-containing protein</fullName>
    </submittedName>
</protein>
<dbReference type="Pfam" id="PF01230">
    <property type="entry name" value="HIT"/>
    <property type="match status" value="1"/>
</dbReference>
<evidence type="ECO:0000313" key="3">
    <source>
        <dbReference type="EMBL" id="MBW3097764.1"/>
    </source>
</evidence>
<accession>A0ABS6WP74</accession>
<reference evidence="3" key="1">
    <citation type="submission" date="2021-07" db="EMBL/GenBank/DDBJ databases">
        <title>Pseudohoeflea marina sp. nov. a polyhydroxyalcanoate-producing bacterium.</title>
        <authorList>
            <person name="Zheng W."/>
            <person name="Yu S."/>
            <person name="Huang Y."/>
        </authorList>
    </citation>
    <scope>NUCLEOTIDE SEQUENCE</scope>
    <source>
        <strain evidence="3">DP4N28-3</strain>
    </source>
</reference>
<gene>
    <name evidence="3" type="ORF">KY465_10785</name>
</gene>
<dbReference type="PIRSF" id="PIRSF000714">
    <property type="entry name" value="HIT"/>
    <property type="match status" value="1"/>
</dbReference>
<comment type="caution">
    <text evidence="3">The sequence shown here is derived from an EMBL/GenBank/DDBJ whole genome shotgun (WGS) entry which is preliminary data.</text>
</comment>
<dbReference type="PROSITE" id="PS51084">
    <property type="entry name" value="HIT_2"/>
    <property type="match status" value="1"/>
</dbReference>
<feature type="domain" description="HIT" evidence="2">
    <location>
        <begin position="36"/>
        <end position="105"/>
    </location>
</feature>
<evidence type="ECO:0000256" key="1">
    <source>
        <dbReference type="PROSITE-ProRule" id="PRU00464"/>
    </source>
</evidence>
<evidence type="ECO:0000259" key="2">
    <source>
        <dbReference type="PROSITE" id="PS51084"/>
    </source>
</evidence>
<dbReference type="InterPro" id="IPR026026">
    <property type="entry name" value="HIT_Hint"/>
</dbReference>